<keyword evidence="3" id="KW-1185">Reference proteome</keyword>
<feature type="transmembrane region" description="Helical" evidence="1">
    <location>
        <begin position="59"/>
        <end position="81"/>
    </location>
</feature>
<keyword evidence="1" id="KW-0472">Membrane</keyword>
<proteinExistence type="predicted"/>
<keyword evidence="1" id="KW-1133">Transmembrane helix</keyword>
<feature type="transmembrane region" description="Helical" evidence="1">
    <location>
        <begin position="93"/>
        <end position="113"/>
    </location>
</feature>
<sequence length="122" mass="12877">MYAPPNDRRRIVSQCIQSNVYIGSESKDVSPSSSSSTAKHTPLSLLIVTELNGGNRRALTYLVGALLALRIAHAAAGLLVQGRFGDGGLGRPVGHFGSVGVLAALAGYAGWLVKGYWGLWLR</sequence>
<evidence type="ECO:0000313" key="2">
    <source>
        <dbReference type="EMBL" id="OWP06039.1"/>
    </source>
</evidence>
<dbReference type="InParanoid" id="A0A218ZDB2"/>
<organism evidence="2 3">
    <name type="scientific">Diplocarpon coronariae</name>
    <dbReference type="NCBI Taxonomy" id="2795749"/>
    <lineage>
        <taxon>Eukaryota</taxon>
        <taxon>Fungi</taxon>
        <taxon>Dikarya</taxon>
        <taxon>Ascomycota</taxon>
        <taxon>Pezizomycotina</taxon>
        <taxon>Leotiomycetes</taxon>
        <taxon>Helotiales</taxon>
        <taxon>Drepanopezizaceae</taxon>
        <taxon>Diplocarpon</taxon>
    </lineage>
</organism>
<evidence type="ECO:0000313" key="3">
    <source>
        <dbReference type="Proteomes" id="UP000242519"/>
    </source>
</evidence>
<name>A0A218ZDB2_9HELO</name>
<protein>
    <submittedName>
        <fullName evidence="2">Uncharacterized protein</fullName>
    </submittedName>
</protein>
<reference evidence="2 3" key="1">
    <citation type="submission" date="2017-04" db="EMBL/GenBank/DDBJ databases">
        <title>Draft genome sequence of Marssonina coronaria NL1: causal agent of apple blotch.</title>
        <authorList>
            <person name="Cheng Q."/>
        </authorList>
    </citation>
    <scope>NUCLEOTIDE SEQUENCE [LARGE SCALE GENOMIC DNA]</scope>
    <source>
        <strain evidence="2 3">NL1</strain>
    </source>
</reference>
<dbReference type="Proteomes" id="UP000242519">
    <property type="component" value="Unassembled WGS sequence"/>
</dbReference>
<dbReference type="STRING" id="503106.A0A218ZDB2"/>
<dbReference type="AlphaFoldDB" id="A0A218ZDB2"/>
<gene>
    <name evidence="2" type="ORF">B2J93_1796</name>
</gene>
<keyword evidence="1" id="KW-0812">Transmembrane</keyword>
<dbReference type="EMBL" id="MZNU01000058">
    <property type="protein sequence ID" value="OWP06039.1"/>
    <property type="molecule type" value="Genomic_DNA"/>
</dbReference>
<accession>A0A218ZDB2</accession>
<comment type="caution">
    <text evidence="2">The sequence shown here is derived from an EMBL/GenBank/DDBJ whole genome shotgun (WGS) entry which is preliminary data.</text>
</comment>
<evidence type="ECO:0000256" key="1">
    <source>
        <dbReference type="SAM" id="Phobius"/>
    </source>
</evidence>